<dbReference type="Gene3D" id="3.40.50.720">
    <property type="entry name" value="NAD(P)-binding Rossmann-like Domain"/>
    <property type="match status" value="1"/>
</dbReference>
<dbReference type="InterPro" id="IPR020904">
    <property type="entry name" value="Sc_DH/Rdtase_CS"/>
</dbReference>
<accession>A0ABR9WA18</accession>
<keyword evidence="3" id="KW-1185">Reference proteome</keyword>
<evidence type="ECO:0000313" key="2">
    <source>
        <dbReference type="EMBL" id="MBE9461791.1"/>
    </source>
</evidence>
<dbReference type="EMBL" id="JACYGY010000001">
    <property type="protein sequence ID" value="MBE9461791.1"/>
    <property type="molecule type" value="Genomic_DNA"/>
</dbReference>
<dbReference type="InterPro" id="IPR002347">
    <property type="entry name" value="SDR_fam"/>
</dbReference>
<dbReference type="PRINTS" id="PR00080">
    <property type="entry name" value="SDRFAMILY"/>
</dbReference>
<comment type="caution">
    <text evidence="2">The sequence shown here is derived from an EMBL/GenBank/DDBJ whole genome shotgun (WGS) entry which is preliminary data.</text>
</comment>
<protein>
    <submittedName>
        <fullName evidence="2">SDR family oxidoreductase</fullName>
    </submittedName>
</protein>
<dbReference type="SUPFAM" id="SSF51735">
    <property type="entry name" value="NAD(P)-binding Rossmann-fold domains"/>
    <property type="match status" value="1"/>
</dbReference>
<sequence>MLSDKLDLTGKTAVVTGSSQGIGESIAMTLAEHGASVVLHHHEGLENVEKVKAKIDGQKGYSHIVKADFSKPGSVDTFYDEVFKCVNKVDILVLNASIQISKNWNELTSEDFDIQIEANFKTNLFLMQRFAPAMVERKWGRILTIGSVQQIKPHPAMIAYAATKSAILNVVQNVAMQLADKGVTVNNLAPGVIATPRIAEPVPEGEERILQRLRTPSGQVGEPEDCADLALFLCSEAGRFITGQNIFIDGGMSL</sequence>
<reference evidence="3" key="1">
    <citation type="submission" date="2023-07" db="EMBL/GenBank/DDBJ databases">
        <title>Dyadobacter sp. nov 'subterranea' isolated from contaminted grondwater.</title>
        <authorList>
            <person name="Szabo I."/>
            <person name="Al-Omari J."/>
            <person name="Szerdahelyi S.G."/>
            <person name="Rado J."/>
        </authorList>
    </citation>
    <scope>NUCLEOTIDE SEQUENCE [LARGE SCALE GENOMIC DNA]</scope>
    <source>
        <strain evidence="3">UP-52</strain>
    </source>
</reference>
<dbReference type="Pfam" id="PF13561">
    <property type="entry name" value="adh_short_C2"/>
    <property type="match status" value="1"/>
</dbReference>
<comment type="similarity">
    <text evidence="1">Belongs to the short-chain dehydrogenases/reductases (SDR) family.</text>
</comment>
<evidence type="ECO:0000313" key="3">
    <source>
        <dbReference type="Proteomes" id="UP000634134"/>
    </source>
</evidence>
<evidence type="ECO:0000256" key="1">
    <source>
        <dbReference type="ARBA" id="ARBA00006484"/>
    </source>
</evidence>
<dbReference type="InterPro" id="IPR050259">
    <property type="entry name" value="SDR"/>
</dbReference>
<dbReference type="InterPro" id="IPR036291">
    <property type="entry name" value="NAD(P)-bd_dom_sf"/>
</dbReference>
<dbReference type="Proteomes" id="UP000634134">
    <property type="component" value="Unassembled WGS sequence"/>
</dbReference>
<gene>
    <name evidence="2" type="ORF">IEE83_07840</name>
</gene>
<dbReference type="PROSITE" id="PS00061">
    <property type="entry name" value="ADH_SHORT"/>
    <property type="match status" value="1"/>
</dbReference>
<dbReference type="PANTHER" id="PTHR42879">
    <property type="entry name" value="3-OXOACYL-(ACYL-CARRIER-PROTEIN) REDUCTASE"/>
    <property type="match status" value="1"/>
</dbReference>
<name>A0ABR9WA18_9BACT</name>
<dbReference type="CDD" id="cd05233">
    <property type="entry name" value="SDR_c"/>
    <property type="match status" value="1"/>
</dbReference>
<organism evidence="2 3">
    <name type="scientific">Dyadobacter subterraneus</name>
    <dbReference type="NCBI Taxonomy" id="2773304"/>
    <lineage>
        <taxon>Bacteria</taxon>
        <taxon>Pseudomonadati</taxon>
        <taxon>Bacteroidota</taxon>
        <taxon>Cytophagia</taxon>
        <taxon>Cytophagales</taxon>
        <taxon>Spirosomataceae</taxon>
        <taxon>Dyadobacter</taxon>
    </lineage>
</organism>
<proteinExistence type="inferred from homology"/>
<dbReference type="PRINTS" id="PR00081">
    <property type="entry name" value="GDHRDH"/>
</dbReference>